<keyword evidence="2" id="KW-1133">Transmembrane helix</keyword>
<sequence>MTTASTSGVPERAITHSNRREPSGARVVGVALAATSGLAMAAQARINGQLGVELHDGLLAAVISFGGGLLVLLLALVVSAGMRTGVRRIAAAVRGGSLRPWQCLGGVGGAMFVAGQSVTVGVLGVSLFTVGVVAGQTMSGLAVDRAGLGPAGPQALSRPRVLGGLLTLVAVALSVAGGLDLPGGPDGLWLLVLPLVAGALVAVQQAVNGRVGQAAGSPLTAALLNFAVGTAVLVLAWLVSLAVRGGPTGFPDNPVLYLGGLVGIVFIALAALVVRWTGVLLLGLAAIAGQLVGSVLLDALLPAPGSHLTATTLVGTALALLAVGVAGAGGRRRTGPRLEQ</sequence>
<dbReference type="InterPro" id="IPR006750">
    <property type="entry name" value="YdcZ"/>
</dbReference>
<feature type="transmembrane region" description="Helical" evidence="2">
    <location>
        <begin position="307"/>
        <end position="328"/>
    </location>
</feature>
<dbReference type="GO" id="GO:0005886">
    <property type="term" value="C:plasma membrane"/>
    <property type="evidence" value="ECO:0007669"/>
    <property type="project" value="TreeGrafter"/>
</dbReference>
<name>A0A1I5WVN3_9PSEU</name>
<feature type="region of interest" description="Disordered" evidence="1">
    <location>
        <begin position="1"/>
        <end position="21"/>
    </location>
</feature>
<evidence type="ECO:0000313" key="4">
    <source>
        <dbReference type="Proteomes" id="UP000198727"/>
    </source>
</evidence>
<dbReference type="PANTHER" id="PTHR34821:SF2">
    <property type="entry name" value="INNER MEMBRANE PROTEIN YDCZ"/>
    <property type="match status" value="1"/>
</dbReference>
<dbReference type="OrthoDB" id="6463253at2"/>
<feature type="transmembrane region" description="Helical" evidence="2">
    <location>
        <begin position="219"/>
        <end position="243"/>
    </location>
</feature>
<proteinExistence type="predicted"/>
<feature type="transmembrane region" description="Helical" evidence="2">
    <location>
        <begin position="281"/>
        <end position="301"/>
    </location>
</feature>
<feature type="transmembrane region" description="Helical" evidence="2">
    <location>
        <begin position="187"/>
        <end position="207"/>
    </location>
</feature>
<feature type="transmembrane region" description="Helical" evidence="2">
    <location>
        <begin position="58"/>
        <end position="78"/>
    </location>
</feature>
<dbReference type="EMBL" id="FOWW01000005">
    <property type="protein sequence ID" value="SFQ23750.1"/>
    <property type="molecule type" value="Genomic_DNA"/>
</dbReference>
<protein>
    <submittedName>
        <fullName evidence="3">Transporter family-2 protein</fullName>
    </submittedName>
</protein>
<dbReference type="PANTHER" id="PTHR34821">
    <property type="entry name" value="INNER MEMBRANE PROTEIN YDCZ"/>
    <property type="match status" value="1"/>
</dbReference>
<dbReference type="STRING" id="587909.SAMN05421810_105300"/>
<accession>A0A1I5WVN3</accession>
<evidence type="ECO:0000313" key="3">
    <source>
        <dbReference type="EMBL" id="SFQ23750.1"/>
    </source>
</evidence>
<keyword evidence="2" id="KW-0472">Membrane</keyword>
<feature type="transmembrane region" description="Helical" evidence="2">
    <location>
        <begin position="27"/>
        <end position="46"/>
    </location>
</feature>
<dbReference type="AlphaFoldDB" id="A0A1I5WVN3"/>
<reference evidence="4" key="1">
    <citation type="submission" date="2016-10" db="EMBL/GenBank/DDBJ databases">
        <authorList>
            <person name="Varghese N."/>
            <person name="Submissions S."/>
        </authorList>
    </citation>
    <scope>NUCLEOTIDE SEQUENCE [LARGE SCALE GENOMIC DNA]</scope>
    <source>
        <strain evidence="4">CGMCC 4.5579</strain>
    </source>
</reference>
<feature type="transmembrane region" description="Helical" evidence="2">
    <location>
        <begin position="255"/>
        <end position="274"/>
    </location>
</feature>
<feature type="transmembrane region" description="Helical" evidence="2">
    <location>
        <begin position="161"/>
        <end position="181"/>
    </location>
</feature>
<keyword evidence="2" id="KW-0812">Transmembrane</keyword>
<organism evidence="3 4">
    <name type="scientific">Amycolatopsis arida</name>
    <dbReference type="NCBI Taxonomy" id="587909"/>
    <lineage>
        <taxon>Bacteria</taxon>
        <taxon>Bacillati</taxon>
        <taxon>Actinomycetota</taxon>
        <taxon>Actinomycetes</taxon>
        <taxon>Pseudonocardiales</taxon>
        <taxon>Pseudonocardiaceae</taxon>
        <taxon>Amycolatopsis</taxon>
    </lineage>
</organism>
<dbReference type="Pfam" id="PF04657">
    <property type="entry name" value="DMT_YdcZ"/>
    <property type="match status" value="2"/>
</dbReference>
<gene>
    <name evidence="3" type="ORF">SAMN05421810_105300</name>
</gene>
<evidence type="ECO:0000256" key="1">
    <source>
        <dbReference type="SAM" id="MobiDB-lite"/>
    </source>
</evidence>
<keyword evidence="4" id="KW-1185">Reference proteome</keyword>
<dbReference type="Proteomes" id="UP000198727">
    <property type="component" value="Unassembled WGS sequence"/>
</dbReference>
<evidence type="ECO:0000256" key="2">
    <source>
        <dbReference type="SAM" id="Phobius"/>
    </source>
</evidence>